<dbReference type="InterPro" id="IPR050570">
    <property type="entry name" value="Cell_wall_metabolism_enzyme"/>
</dbReference>
<keyword evidence="6" id="KW-1185">Reference proteome</keyword>
<feature type="region of interest" description="Disordered" evidence="2">
    <location>
        <begin position="1"/>
        <end position="31"/>
    </location>
</feature>
<dbReference type="InterPro" id="IPR016047">
    <property type="entry name" value="M23ase_b-sheet_dom"/>
</dbReference>
<evidence type="ECO:0000259" key="4">
    <source>
        <dbReference type="Pfam" id="PF01551"/>
    </source>
</evidence>
<comment type="caution">
    <text evidence="5">The sequence shown here is derived from an EMBL/GenBank/DDBJ whole genome shotgun (WGS) entry which is preliminary data.</text>
</comment>
<keyword evidence="1" id="KW-0732">Signal</keyword>
<dbReference type="PANTHER" id="PTHR21666">
    <property type="entry name" value="PEPTIDASE-RELATED"/>
    <property type="match status" value="1"/>
</dbReference>
<dbReference type="RefSeq" id="WP_181873622.1">
    <property type="nucleotide sequence ID" value="NZ_QPJD01000015.1"/>
</dbReference>
<dbReference type="SUPFAM" id="SSF51261">
    <property type="entry name" value="Duplicated hybrid motif"/>
    <property type="match status" value="1"/>
</dbReference>
<dbReference type="EMBL" id="QPJD01000015">
    <property type="protein sequence ID" value="RCW42611.1"/>
    <property type="molecule type" value="Genomic_DNA"/>
</dbReference>
<evidence type="ECO:0000256" key="3">
    <source>
        <dbReference type="SAM" id="Phobius"/>
    </source>
</evidence>
<proteinExistence type="predicted"/>
<evidence type="ECO:0000256" key="1">
    <source>
        <dbReference type="ARBA" id="ARBA00022729"/>
    </source>
</evidence>
<gene>
    <name evidence="5" type="ORF">DFP97_11542</name>
</gene>
<keyword evidence="3" id="KW-1133">Transmembrane helix</keyword>
<sequence>MQTRDGVKQRRQQKIKSLLERQPSAAQTEDIFPEPADSYNRAFIYPDERDELDPEALWKTNPNPWASWGGDRGNFDKRSFIKGPELSNNNEPPHNRKRNSFLKELQWKLAIALLMFAAVWAIFRYDTEWTLQGQALVKQALTDEIDFTAAAAWYRETFAGAPSFIPIFEEEPQTAIGADGTVKLPIVSPLPDGSLVRTFAELLNGIELAGTSEEQVVAAETGRVLQLTDQDESGSTIVIQHANHRVTVYGKLGQTEVQVNDWVEAGDPIGKLLKSEGMEPSLLYFAVKQNDQYIDPVDVIPID</sequence>
<dbReference type="GO" id="GO:0004222">
    <property type="term" value="F:metalloendopeptidase activity"/>
    <property type="evidence" value="ECO:0007669"/>
    <property type="project" value="TreeGrafter"/>
</dbReference>
<feature type="transmembrane region" description="Helical" evidence="3">
    <location>
        <begin position="105"/>
        <end position="123"/>
    </location>
</feature>
<organism evidence="5 6">
    <name type="scientific">Paenibacillus prosopidis</name>
    <dbReference type="NCBI Taxonomy" id="630520"/>
    <lineage>
        <taxon>Bacteria</taxon>
        <taxon>Bacillati</taxon>
        <taxon>Bacillota</taxon>
        <taxon>Bacilli</taxon>
        <taxon>Bacillales</taxon>
        <taxon>Paenibacillaceae</taxon>
        <taxon>Paenibacillus</taxon>
    </lineage>
</organism>
<keyword evidence="3" id="KW-0472">Membrane</keyword>
<evidence type="ECO:0000313" key="6">
    <source>
        <dbReference type="Proteomes" id="UP000252415"/>
    </source>
</evidence>
<evidence type="ECO:0000313" key="5">
    <source>
        <dbReference type="EMBL" id="RCW42611.1"/>
    </source>
</evidence>
<feature type="domain" description="M23ase beta-sheet core" evidence="4">
    <location>
        <begin position="204"/>
        <end position="296"/>
    </location>
</feature>
<dbReference type="Pfam" id="PF01551">
    <property type="entry name" value="Peptidase_M23"/>
    <property type="match status" value="1"/>
</dbReference>
<accession>A0A368VLN2</accession>
<dbReference type="InterPro" id="IPR011055">
    <property type="entry name" value="Dup_hybrid_motif"/>
</dbReference>
<dbReference type="PANTHER" id="PTHR21666:SF289">
    <property type="entry name" value="L-ALA--D-GLU ENDOPEPTIDASE"/>
    <property type="match status" value="1"/>
</dbReference>
<evidence type="ECO:0000256" key="2">
    <source>
        <dbReference type="SAM" id="MobiDB-lite"/>
    </source>
</evidence>
<reference evidence="5 6" key="1">
    <citation type="submission" date="2018-07" db="EMBL/GenBank/DDBJ databases">
        <title>Genomic Encyclopedia of Type Strains, Phase III (KMG-III): the genomes of soil and plant-associated and newly described type strains.</title>
        <authorList>
            <person name="Whitman W."/>
        </authorList>
    </citation>
    <scope>NUCLEOTIDE SEQUENCE [LARGE SCALE GENOMIC DNA]</scope>
    <source>
        <strain evidence="5 6">CECT 7506</strain>
    </source>
</reference>
<name>A0A368VLN2_9BACL</name>
<protein>
    <submittedName>
        <fullName evidence="5">Stage IV sporulation protein FA</fullName>
    </submittedName>
</protein>
<dbReference type="Proteomes" id="UP000252415">
    <property type="component" value="Unassembled WGS sequence"/>
</dbReference>
<dbReference type="CDD" id="cd12797">
    <property type="entry name" value="M23_peptidase"/>
    <property type="match status" value="1"/>
</dbReference>
<dbReference type="Gene3D" id="2.70.70.10">
    <property type="entry name" value="Glucose Permease (Domain IIA)"/>
    <property type="match status" value="1"/>
</dbReference>
<dbReference type="AlphaFoldDB" id="A0A368VLN2"/>
<keyword evidence="3" id="KW-0812">Transmembrane</keyword>